<accession>A0ACB8C5L0</accession>
<evidence type="ECO:0000313" key="1">
    <source>
        <dbReference type="EMBL" id="KAH7934031.1"/>
    </source>
</evidence>
<protein>
    <submittedName>
        <fullName evidence="1">Uncharacterized protein</fullName>
    </submittedName>
</protein>
<comment type="caution">
    <text evidence="1">The sequence shown here is derived from an EMBL/GenBank/DDBJ whole genome shotgun (WGS) entry which is preliminary data.</text>
</comment>
<keyword evidence="2" id="KW-1185">Reference proteome</keyword>
<sequence>MKRLQYSVVTSPIHPTRIGNSDSRDTTPDLTLDKLASLTEWHNTCQTFGSDDCILQTLITAGPRKRVVRTLSVRDWDAFRARRVAHTHLEGPAPDLET</sequence>
<reference evidence="1" key="1">
    <citation type="submission" date="2020-05" db="EMBL/GenBank/DDBJ databases">
        <title>Large-scale comparative analyses of tick genomes elucidate their genetic diversity and vector capacities.</title>
        <authorList>
            <person name="Jia N."/>
            <person name="Wang J."/>
            <person name="Shi W."/>
            <person name="Du L."/>
            <person name="Sun Y."/>
            <person name="Zhan W."/>
            <person name="Jiang J."/>
            <person name="Wang Q."/>
            <person name="Zhang B."/>
            <person name="Ji P."/>
            <person name="Sakyi L.B."/>
            <person name="Cui X."/>
            <person name="Yuan T."/>
            <person name="Jiang B."/>
            <person name="Yang W."/>
            <person name="Lam T.T.-Y."/>
            <person name="Chang Q."/>
            <person name="Ding S."/>
            <person name="Wang X."/>
            <person name="Zhu J."/>
            <person name="Ruan X."/>
            <person name="Zhao L."/>
            <person name="Wei J."/>
            <person name="Que T."/>
            <person name="Du C."/>
            <person name="Cheng J."/>
            <person name="Dai P."/>
            <person name="Han X."/>
            <person name="Huang E."/>
            <person name="Gao Y."/>
            <person name="Liu J."/>
            <person name="Shao H."/>
            <person name="Ye R."/>
            <person name="Li L."/>
            <person name="Wei W."/>
            <person name="Wang X."/>
            <person name="Wang C."/>
            <person name="Yang T."/>
            <person name="Huo Q."/>
            <person name="Li W."/>
            <person name="Guo W."/>
            <person name="Chen H."/>
            <person name="Zhou L."/>
            <person name="Ni X."/>
            <person name="Tian J."/>
            <person name="Zhou Y."/>
            <person name="Sheng Y."/>
            <person name="Liu T."/>
            <person name="Pan Y."/>
            <person name="Xia L."/>
            <person name="Li J."/>
            <person name="Zhao F."/>
            <person name="Cao W."/>
        </authorList>
    </citation>
    <scope>NUCLEOTIDE SEQUENCE</scope>
    <source>
        <strain evidence="1">Dsil-2018</strain>
    </source>
</reference>
<dbReference type="Proteomes" id="UP000821865">
    <property type="component" value="Chromosome 9"/>
</dbReference>
<name>A0ACB8C5L0_DERSI</name>
<gene>
    <name evidence="1" type="ORF">HPB49_020699</name>
</gene>
<proteinExistence type="predicted"/>
<evidence type="ECO:0000313" key="2">
    <source>
        <dbReference type="Proteomes" id="UP000821865"/>
    </source>
</evidence>
<organism evidence="1 2">
    <name type="scientific">Dermacentor silvarum</name>
    <name type="common">Tick</name>
    <dbReference type="NCBI Taxonomy" id="543639"/>
    <lineage>
        <taxon>Eukaryota</taxon>
        <taxon>Metazoa</taxon>
        <taxon>Ecdysozoa</taxon>
        <taxon>Arthropoda</taxon>
        <taxon>Chelicerata</taxon>
        <taxon>Arachnida</taxon>
        <taxon>Acari</taxon>
        <taxon>Parasitiformes</taxon>
        <taxon>Ixodida</taxon>
        <taxon>Ixodoidea</taxon>
        <taxon>Ixodidae</taxon>
        <taxon>Rhipicephalinae</taxon>
        <taxon>Dermacentor</taxon>
    </lineage>
</organism>
<dbReference type="EMBL" id="CM023478">
    <property type="protein sequence ID" value="KAH7934031.1"/>
    <property type="molecule type" value="Genomic_DNA"/>
</dbReference>